<dbReference type="AlphaFoldDB" id="A0A517SBX0"/>
<sequence>MLLVLSMCGYPIDGLTQSTVLAINEVAKANQSVAQGYLAVGLSVALLVWICAICIHRLSRATADRDRFDVAASGRIRSRSAECFLAAVNSGGR</sequence>
<keyword evidence="1" id="KW-1133">Transmembrane helix</keyword>
<evidence type="ECO:0000256" key="1">
    <source>
        <dbReference type="SAM" id="Phobius"/>
    </source>
</evidence>
<gene>
    <name evidence="2" type="ORF">Pan44_16510</name>
</gene>
<keyword evidence="1" id="KW-0472">Membrane</keyword>
<dbReference type="RefSeq" id="WP_145028980.1">
    <property type="nucleotide sequence ID" value="NZ_CP036271.1"/>
</dbReference>
<keyword evidence="3" id="KW-1185">Reference proteome</keyword>
<dbReference type="EMBL" id="CP036271">
    <property type="protein sequence ID" value="QDT53628.1"/>
    <property type="molecule type" value="Genomic_DNA"/>
</dbReference>
<dbReference type="KEGG" id="ccos:Pan44_16510"/>
<protein>
    <submittedName>
        <fullName evidence="2">Uncharacterized protein</fullName>
    </submittedName>
</protein>
<accession>A0A517SBX0</accession>
<evidence type="ECO:0000313" key="3">
    <source>
        <dbReference type="Proteomes" id="UP000315700"/>
    </source>
</evidence>
<dbReference type="InParanoid" id="A0A517SBX0"/>
<reference evidence="2 3" key="1">
    <citation type="submission" date="2019-02" db="EMBL/GenBank/DDBJ databases">
        <title>Deep-cultivation of Planctomycetes and their phenomic and genomic characterization uncovers novel biology.</title>
        <authorList>
            <person name="Wiegand S."/>
            <person name="Jogler M."/>
            <person name="Boedeker C."/>
            <person name="Pinto D."/>
            <person name="Vollmers J."/>
            <person name="Rivas-Marin E."/>
            <person name="Kohn T."/>
            <person name="Peeters S.H."/>
            <person name="Heuer A."/>
            <person name="Rast P."/>
            <person name="Oberbeckmann S."/>
            <person name="Bunk B."/>
            <person name="Jeske O."/>
            <person name="Meyerdierks A."/>
            <person name="Storesund J.E."/>
            <person name="Kallscheuer N."/>
            <person name="Luecker S."/>
            <person name="Lage O.M."/>
            <person name="Pohl T."/>
            <person name="Merkel B.J."/>
            <person name="Hornburger P."/>
            <person name="Mueller R.-W."/>
            <person name="Bruemmer F."/>
            <person name="Labrenz M."/>
            <person name="Spormann A.M."/>
            <person name="Op den Camp H."/>
            <person name="Overmann J."/>
            <person name="Amann R."/>
            <person name="Jetten M.S.M."/>
            <person name="Mascher T."/>
            <person name="Medema M.H."/>
            <person name="Devos D.P."/>
            <person name="Kaster A.-K."/>
            <person name="Ovreas L."/>
            <person name="Rohde M."/>
            <person name="Galperin M.Y."/>
            <person name="Jogler C."/>
        </authorList>
    </citation>
    <scope>NUCLEOTIDE SEQUENCE [LARGE SCALE GENOMIC DNA]</scope>
    <source>
        <strain evidence="2 3">Pan44</strain>
    </source>
</reference>
<organism evidence="2 3">
    <name type="scientific">Caulifigura coniformis</name>
    <dbReference type="NCBI Taxonomy" id="2527983"/>
    <lineage>
        <taxon>Bacteria</taxon>
        <taxon>Pseudomonadati</taxon>
        <taxon>Planctomycetota</taxon>
        <taxon>Planctomycetia</taxon>
        <taxon>Planctomycetales</taxon>
        <taxon>Planctomycetaceae</taxon>
        <taxon>Caulifigura</taxon>
    </lineage>
</organism>
<name>A0A517SBX0_9PLAN</name>
<evidence type="ECO:0000313" key="2">
    <source>
        <dbReference type="EMBL" id="QDT53628.1"/>
    </source>
</evidence>
<proteinExistence type="predicted"/>
<dbReference type="Proteomes" id="UP000315700">
    <property type="component" value="Chromosome"/>
</dbReference>
<feature type="transmembrane region" description="Helical" evidence="1">
    <location>
        <begin position="38"/>
        <end position="58"/>
    </location>
</feature>
<keyword evidence="1" id="KW-0812">Transmembrane</keyword>